<dbReference type="EMBL" id="AMQM01001456">
    <property type="status" value="NOT_ANNOTATED_CDS"/>
    <property type="molecule type" value="Genomic_DNA"/>
</dbReference>
<keyword evidence="4" id="KW-0722">Serine protease inhibitor</keyword>
<dbReference type="CDD" id="cd00109">
    <property type="entry name" value="Kunitz-type"/>
    <property type="match status" value="1"/>
</dbReference>
<dbReference type="PANTHER" id="PTHR10083:SF381">
    <property type="entry name" value="BPTI_KUNITZ INHIBITOR DOMAIN-CONTAINING PROTEIN"/>
    <property type="match status" value="1"/>
</dbReference>
<evidence type="ECO:0000313" key="8">
    <source>
        <dbReference type="EnsemblMetazoa" id="HelroP138322"/>
    </source>
</evidence>
<dbReference type="PRINTS" id="PR00759">
    <property type="entry name" value="BASICPTASE"/>
</dbReference>
<dbReference type="GO" id="GO:0005615">
    <property type="term" value="C:extracellular space"/>
    <property type="evidence" value="ECO:0000318"/>
    <property type="project" value="GO_Central"/>
</dbReference>
<dbReference type="FunFam" id="4.10.410.10:FF:000066">
    <property type="entry name" value="Predicted protein"/>
    <property type="match status" value="1"/>
</dbReference>
<dbReference type="AlphaFoldDB" id="T1EIT6"/>
<dbReference type="InParanoid" id="T1EIT6"/>
<dbReference type="InterPro" id="IPR036880">
    <property type="entry name" value="Kunitz_BPTI_sf"/>
</dbReference>
<gene>
    <name evidence="8" type="primary">20196486</name>
    <name evidence="7" type="ORF">HELRODRAFT_138322</name>
</gene>
<dbReference type="OMA" id="MVSGRCF"/>
<protein>
    <recommendedName>
        <fullName evidence="6">BPTI/Kunitz inhibitor domain-containing protein</fullName>
    </recommendedName>
</protein>
<dbReference type="InterPro" id="IPR002223">
    <property type="entry name" value="Kunitz_BPTI"/>
</dbReference>
<keyword evidence="9" id="KW-1185">Reference proteome</keyword>
<organism evidence="8 9">
    <name type="scientific">Helobdella robusta</name>
    <name type="common">Californian leech</name>
    <dbReference type="NCBI Taxonomy" id="6412"/>
    <lineage>
        <taxon>Eukaryota</taxon>
        <taxon>Metazoa</taxon>
        <taxon>Spiralia</taxon>
        <taxon>Lophotrochozoa</taxon>
        <taxon>Annelida</taxon>
        <taxon>Clitellata</taxon>
        <taxon>Hirudinea</taxon>
        <taxon>Rhynchobdellida</taxon>
        <taxon>Glossiphoniidae</taxon>
        <taxon>Helobdella</taxon>
    </lineage>
</organism>
<keyword evidence="3" id="KW-0646">Protease inhibitor</keyword>
<dbReference type="RefSeq" id="XP_009025809.1">
    <property type="nucleotide sequence ID" value="XM_009027561.1"/>
</dbReference>
<dbReference type="STRING" id="6412.T1EIT6"/>
<evidence type="ECO:0000256" key="1">
    <source>
        <dbReference type="ARBA" id="ARBA00004613"/>
    </source>
</evidence>
<dbReference type="GeneID" id="20196486"/>
<feature type="domain" description="BPTI/Kunitz inhibitor" evidence="6">
    <location>
        <begin position="3"/>
        <end position="53"/>
    </location>
</feature>
<accession>T1EIT6</accession>
<comment type="subcellular location">
    <subcellularLocation>
        <location evidence="1">Secreted</location>
    </subcellularLocation>
</comment>
<dbReference type="PANTHER" id="PTHR10083">
    <property type="entry name" value="KUNITZ-TYPE PROTEASE INHIBITOR-RELATED"/>
    <property type="match status" value="1"/>
</dbReference>
<dbReference type="PROSITE" id="PS00280">
    <property type="entry name" value="BPTI_KUNITZ_1"/>
    <property type="match status" value="1"/>
</dbReference>
<reference evidence="9" key="1">
    <citation type="submission" date="2012-12" db="EMBL/GenBank/DDBJ databases">
        <authorList>
            <person name="Hellsten U."/>
            <person name="Grimwood J."/>
            <person name="Chapman J.A."/>
            <person name="Shapiro H."/>
            <person name="Aerts A."/>
            <person name="Otillar R.P."/>
            <person name="Terry A.Y."/>
            <person name="Boore J.L."/>
            <person name="Simakov O."/>
            <person name="Marletaz F."/>
            <person name="Cho S.-J."/>
            <person name="Edsinger-Gonzales E."/>
            <person name="Havlak P."/>
            <person name="Kuo D.-H."/>
            <person name="Larsson T."/>
            <person name="Lv J."/>
            <person name="Arendt D."/>
            <person name="Savage R."/>
            <person name="Osoegawa K."/>
            <person name="de Jong P."/>
            <person name="Lindberg D.R."/>
            <person name="Seaver E.C."/>
            <person name="Weisblat D.A."/>
            <person name="Putnam N.H."/>
            <person name="Grigoriev I.V."/>
            <person name="Rokhsar D.S."/>
        </authorList>
    </citation>
    <scope>NUCLEOTIDE SEQUENCE</scope>
</reference>
<dbReference type="SUPFAM" id="SSF57362">
    <property type="entry name" value="BPTI-like"/>
    <property type="match status" value="1"/>
</dbReference>
<evidence type="ECO:0000313" key="7">
    <source>
        <dbReference type="EMBL" id="ESN96688.1"/>
    </source>
</evidence>
<evidence type="ECO:0000256" key="3">
    <source>
        <dbReference type="ARBA" id="ARBA00022690"/>
    </source>
</evidence>
<reference evidence="8" key="3">
    <citation type="submission" date="2015-06" db="UniProtKB">
        <authorList>
            <consortium name="EnsemblMetazoa"/>
        </authorList>
    </citation>
    <scope>IDENTIFICATION</scope>
</reference>
<evidence type="ECO:0000259" key="6">
    <source>
        <dbReference type="PROSITE" id="PS50279"/>
    </source>
</evidence>
<dbReference type="OrthoDB" id="4473401at2759"/>
<sequence length="53" mass="6115">EFCIIPRDRGPCKGFIERWYFDVQMLKCLPFTYGGCAGNANNFESNEECIEVC</sequence>
<dbReference type="EMBL" id="KB097495">
    <property type="protein sequence ID" value="ESN96688.1"/>
    <property type="molecule type" value="Genomic_DNA"/>
</dbReference>
<dbReference type="KEGG" id="hro:HELRODRAFT_138322"/>
<dbReference type="SMART" id="SM00131">
    <property type="entry name" value="KU"/>
    <property type="match status" value="1"/>
</dbReference>
<dbReference type="HOGENOM" id="CLU_164133_4_4_1"/>
<dbReference type="InterPro" id="IPR050098">
    <property type="entry name" value="TFPI/VKTCI-like"/>
</dbReference>
<proteinExistence type="predicted"/>
<evidence type="ECO:0000256" key="4">
    <source>
        <dbReference type="ARBA" id="ARBA00022900"/>
    </source>
</evidence>
<dbReference type="eggNOG" id="KOG3540">
    <property type="taxonomic scope" value="Eukaryota"/>
</dbReference>
<dbReference type="CTD" id="20196486"/>
<dbReference type="Proteomes" id="UP000015101">
    <property type="component" value="Unassembled WGS sequence"/>
</dbReference>
<reference evidence="7 9" key="2">
    <citation type="journal article" date="2013" name="Nature">
        <title>Insights into bilaterian evolution from three spiralian genomes.</title>
        <authorList>
            <person name="Simakov O."/>
            <person name="Marletaz F."/>
            <person name="Cho S.J."/>
            <person name="Edsinger-Gonzales E."/>
            <person name="Havlak P."/>
            <person name="Hellsten U."/>
            <person name="Kuo D.H."/>
            <person name="Larsson T."/>
            <person name="Lv J."/>
            <person name="Arendt D."/>
            <person name="Savage R."/>
            <person name="Osoegawa K."/>
            <person name="de Jong P."/>
            <person name="Grimwood J."/>
            <person name="Chapman J.A."/>
            <person name="Shapiro H."/>
            <person name="Aerts A."/>
            <person name="Otillar R.P."/>
            <person name="Terry A.Y."/>
            <person name="Boore J.L."/>
            <person name="Grigoriev I.V."/>
            <person name="Lindberg D.R."/>
            <person name="Seaver E.C."/>
            <person name="Weisblat D.A."/>
            <person name="Putnam N.H."/>
            <person name="Rokhsar D.S."/>
        </authorList>
    </citation>
    <scope>NUCLEOTIDE SEQUENCE</scope>
</reference>
<dbReference type="Gene3D" id="4.10.410.10">
    <property type="entry name" value="Pancreatic trypsin inhibitor Kunitz domain"/>
    <property type="match status" value="1"/>
</dbReference>
<dbReference type="Pfam" id="PF00014">
    <property type="entry name" value="Kunitz_BPTI"/>
    <property type="match status" value="1"/>
</dbReference>
<name>T1EIT6_HELRO</name>
<evidence type="ECO:0000256" key="5">
    <source>
        <dbReference type="ARBA" id="ARBA00023157"/>
    </source>
</evidence>
<dbReference type="FunCoup" id="T1EIT6">
    <property type="interactions" value="28"/>
</dbReference>
<keyword evidence="5" id="KW-1015">Disulfide bond</keyword>
<dbReference type="EnsemblMetazoa" id="HelroT138322">
    <property type="protein sequence ID" value="HelroP138322"/>
    <property type="gene ID" value="HelroG138322"/>
</dbReference>
<dbReference type="PROSITE" id="PS50279">
    <property type="entry name" value="BPTI_KUNITZ_2"/>
    <property type="match status" value="1"/>
</dbReference>
<dbReference type="GO" id="GO:0004867">
    <property type="term" value="F:serine-type endopeptidase inhibitor activity"/>
    <property type="evidence" value="ECO:0000318"/>
    <property type="project" value="GO_Central"/>
</dbReference>
<dbReference type="InterPro" id="IPR020901">
    <property type="entry name" value="Prtase_inh_Kunz-CS"/>
</dbReference>
<keyword evidence="2" id="KW-0964">Secreted</keyword>
<evidence type="ECO:0000256" key="2">
    <source>
        <dbReference type="ARBA" id="ARBA00022525"/>
    </source>
</evidence>
<evidence type="ECO:0000313" key="9">
    <source>
        <dbReference type="Proteomes" id="UP000015101"/>
    </source>
</evidence>